<dbReference type="EMBL" id="UYWY01020983">
    <property type="protein sequence ID" value="VDM43095.1"/>
    <property type="molecule type" value="Genomic_DNA"/>
</dbReference>
<dbReference type="WBParaSite" id="TCNE_0001177401-mRNA-1">
    <property type="protein sequence ID" value="TCNE_0001177401-mRNA-1"/>
    <property type="gene ID" value="TCNE_0001177401"/>
</dbReference>
<dbReference type="Proteomes" id="UP000050794">
    <property type="component" value="Unassembled WGS sequence"/>
</dbReference>
<proteinExistence type="predicted"/>
<protein>
    <submittedName>
        <fullName evidence="4">Restriction endonuclease</fullName>
    </submittedName>
</protein>
<reference evidence="2 3" key="2">
    <citation type="submission" date="2018-11" db="EMBL/GenBank/DDBJ databases">
        <authorList>
            <consortium name="Pathogen Informatics"/>
        </authorList>
    </citation>
    <scope>NUCLEOTIDE SEQUENCE [LARGE SCALE GENOMIC DNA]</scope>
</reference>
<evidence type="ECO:0000313" key="2">
    <source>
        <dbReference type="EMBL" id="VDM43095.1"/>
    </source>
</evidence>
<dbReference type="InterPro" id="IPR013083">
    <property type="entry name" value="Znf_RING/FYVE/PHD"/>
</dbReference>
<name>A0A183UTF4_TOXCA</name>
<dbReference type="PANTHER" id="PTHR23123">
    <property type="entry name" value="PHD/F-BOX CONTAINING PROTEIN"/>
    <property type="match status" value="1"/>
</dbReference>
<dbReference type="Gene3D" id="3.30.40.10">
    <property type="entry name" value="Zinc/RING finger domain, C3HC4 (zinc finger)"/>
    <property type="match status" value="1"/>
</dbReference>
<keyword evidence="3" id="KW-1185">Reference proteome</keyword>
<accession>A0A183UTF4</accession>
<dbReference type="AlphaFoldDB" id="A0A183UTF4"/>
<organism evidence="3 4">
    <name type="scientific">Toxocara canis</name>
    <name type="common">Canine roundworm</name>
    <dbReference type="NCBI Taxonomy" id="6265"/>
    <lineage>
        <taxon>Eukaryota</taxon>
        <taxon>Metazoa</taxon>
        <taxon>Ecdysozoa</taxon>
        <taxon>Nematoda</taxon>
        <taxon>Chromadorea</taxon>
        <taxon>Rhabditida</taxon>
        <taxon>Spirurina</taxon>
        <taxon>Ascaridomorpha</taxon>
        <taxon>Ascaridoidea</taxon>
        <taxon>Toxocaridae</taxon>
        <taxon>Toxocara</taxon>
    </lineage>
</organism>
<reference evidence="4" key="1">
    <citation type="submission" date="2016-06" db="UniProtKB">
        <authorList>
            <consortium name="WormBaseParasite"/>
        </authorList>
    </citation>
    <scope>IDENTIFICATION</scope>
</reference>
<gene>
    <name evidence="2" type="ORF">TCNE_LOCUS11774</name>
</gene>
<evidence type="ECO:0000313" key="3">
    <source>
        <dbReference type="Proteomes" id="UP000050794"/>
    </source>
</evidence>
<evidence type="ECO:0000256" key="1">
    <source>
        <dbReference type="ARBA" id="ARBA00022723"/>
    </source>
</evidence>
<evidence type="ECO:0000313" key="4">
    <source>
        <dbReference type="WBParaSite" id="TCNE_0001177401-mRNA-1"/>
    </source>
</evidence>
<sequence length="227" mass="26417">MVGTPKDPGGRTNSECGACGRSFVKPRTRAADRRLSNRYYSLRCVNVEEYESALIEKYHCERCAFTHGPTLMKQAILDHRYAFEDASQVNEVMLIHTDSDWNETLYREFQKNLRGNTTRVRETLSTSEHLASMADGYEFARAFNRKEVWKKVYLIENVDGLGIRLPPKSFSLKDCVDVVGAKRVVDTIDVYKQYTFQMSFGRFYEHFMAKERPRLYNILSLEFSDSR</sequence>
<keyword evidence="1" id="KW-0479">Metal-binding</keyword>
<dbReference type="GO" id="GO:0046872">
    <property type="term" value="F:metal ion binding"/>
    <property type="evidence" value="ECO:0007669"/>
    <property type="project" value="UniProtKB-KW"/>
</dbReference>
<dbReference type="Gene3D" id="2.60.120.650">
    <property type="entry name" value="Cupin"/>
    <property type="match status" value="1"/>
</dbReference>
<dbReference type="InterPro" id="IPR050690">
    <property type="entry name" value="JHDM1_Histone_Demethylase"/>
</dbReference>